<feature type="transmembrane region" description="Helical" evidence="1">
    <location>
        <begin position="82"/>
        <end position="102"/>
    </location>
</feature>
<reference evidence="4 5" key="1">
    <citation type="submission" date="2019-09" db="EMBL/GenBank/DDBJ databases">
        <title>Actinomadura physcomitrii sp. nov., a novel actinomycete isolated from moss [Physcomitrium sphaericum (Ludw) Fuernr].</title>
        <authorList>
            <person name="Zhuang X."/>
            <person name="Liu C."/>
        </authorList>
    </citation>
    <scope>NUCLEOTIDE SEQUENCE [LARGE SCALE GENOMIC DNA]</scope>
    <source>
        <strain evidence="4 5">HMC1</strain>
    </source>
</reference>
<evidence type="ECO:0000256" key="1">
    <source>
        <dbReference type="PROSITE-ProRule" id="PRU00244"/>
    </source>
</evidence>
<feature type="region of interest" description="Disordered" evidence="2">
    <location>
        <begin position="253"/>
        <end position="299"/>
    </location>
</feature>
<evidence type="ECO:0000313" key="4">
    <source>
        <dbReference type="EMBL" id="KAB2343370.1"/>
    </source>
</evidence>
<organism evidence="4 5">
    <name type="scientific">Actinomadura rudentiformis</name>
    <dbReference type="NCBI Taxonomy" id="359158"/>
    <lineage>
        <taxon>Bacteria</taxon>
        <taxon>Bacillati</taxon>
        <taxon>Actinomycetota</taxon>
        <taxon>Actinomycetes</taxon>
        <taxon>Streptosporangiales</taxon>
        <taxon>Thermomonosporaceae</taxon>
        <taxon>Actinomadura</taxon>
    </lineage>
</organism>
<dbReference type="PANTHER" id="PTHR35152">
    <property type="entry name" value="DOMAIN SIGNALLING PROTEIN, PUTATIVE (AFU_ORTHOLOGUE AFUA_5G11310)-RELATED"/>
    <property type="match status" value="1"/>
</dbReference>
<evidence type="ECO:0000259" key="3">
    <source>
        <dbReference type="PROSITE" id="PS50924"/>
    </source>
</evidence>
<gene>
    <name evidence="4" type="ORF">F8566_35135</name>
</gene>
<evidence type="ECO:0000313" key="5">
    <source>
        <dbReference type="Proteomes" id="UP000468735"/>
    </source>
</evidence>
<dbReference type="Pfam" id="PF03707">
    <property type="entry name" value="MHYT"/>
    <property type="match status" value="2"/>
</dbReference>
<comment type="caution">
    <text evidence="4">The sequence shown here is derived from an EMBL/GenBank/DDBJ whole genome shotgun (WGS) entry which is preliminary data.</text>
</comment>
<dbReference type="Proteomes" id="UP000468735">
    <property type="component" value="Unassembled WGS sequence"/>
</dbReference>
<protein>
    <recommendedName>
        <fullName evidence="3">MHYT domain-containing protein</fullName>
    </recommendedName>
</protein>
<dbReference type="InterPro" id="IPR005330">
    <property type="entry name" value="MHYT_dom"/>
</dbReference>
<feature type="compositionally biased region" description="Pro residues" evidence="2">
    <location>
        <begin position="280"/>
        <end position="299"/>
    </location>
</feature>
<dbReference type="OrthoDB" id="3763366at2"/>
<dbReference type="RefSeq" id="WP_151566173.1">
    <property type="nucleotide sequence ID" value="NZ_WBMT01000019.1"/>
</dbReference>
<feature type="transmembrane region" description="Helical" evidence="1">
    <location>
        <begin position="15"/>
        <end position="33"/>
    </location>
</feature>
<dbReference type="GO" id="GO:0016020">
    <property type="term" value="C:membrane"/>
    <property type="evidence" value="ECO:0007669"/>
    <property type="project" value="UniProtKB-UniRule"/>
</dbReference>
<keyword evidence="1" id="KW-0812">Transmembrane</keyword>
<keyword evidence="1" id="KW-1133">Transmembrane helix</keyword>
<evidence type="ECO:0000256" key="2">
    <source>
        <dbReference type="SAM" id="MobiDB-lite"/>
    </source>
</evidence>
<feature type="transmembrane region" description="Helical" evidence="1">
    <location>
        <begin position="109"/>
        <end position="128"/>
    </location>
</feature>
<keyword evidence="5" id="KW-1185">Reference proteome</keyword>
<dbReference type="PANTHER" id="PTHR35152:SF1">
    <property type="entry name" value="DOMAIN SIGNALLING PROTEIN, PUTATIVE (AFU_ORTHOLOGUE AFUA_5G11310)-RELATED"/>
    <property type="match status" value="1"/>
</dbReference>
<proteinExistence type="predicted"/>
<feature type="transmembrane region" description="Helical" evidence="1">
    <location>
        <begin position="140"/>
        <end position="166"/>
    </location>
</feature>
<feature type="transmembrane region" description="Helical" evidence="1">
    <location>
        <begin position="45"/>
        <end position="70"/>
    </location>
</feature>
<dbReference type="AlphaFoldDB" id="A0A6H9YR05"/>
<feature type="domain" description="MHYT" evidence="3">
    <location>
        <begin position="9"/>
        <end position="199"/>
    </location>
</feature>
<feature type="transmembrane region" description="Helical" evidence="1">
    <location>
        <begin position="215"/>
        <end position="237"/>
    </location>
</feature>
<dbReference type="EMBL" id="WBMT01000019">
    <property type="protein sequence ID" value="KAB2343370.1"/>
    <property type="molecule type" value="Genomic_DNA"/>
</dbReference>
<sequence length="299" mass="30813">MAEVHHFAYGVTTPLLAYVMSVVGSLLGLMCTARARATEGTRRASWLGLAALSIGGTGIWVMHFIAMLGFRVPGAQIRYDVPLTLLSAFIAMGVVGVGLFTVGFGGPHLAPLLSGGVVTGIGVASMHYTGMAAMHTSADVGYHLGVVLLSVLIAMVAATVALWFTLRVRGTRATVGAALIMGVAVSGMHYTGMAAMRVELAGPAHVPDGARPFDFLLPLIVVVSLVATVLLVIVAIAPTEDELLDEAARPKLGGTAAADGTATASPETVRRPGQAGAPSSRPPLIVPRRPPNEPPRGRS</sequence>
<feature type="compositionally biased region" description="Low complexity" evidence="2">
    <location>
        <begin position="253"/>
        <end position="264"/>
    </location>
</feature>
<dbReference type="PROSITE" id="PS50924">
    <property type="entry name" value="MHYT"/>
    <property type="match status" value="1"/>
</dbReference>
<feature type="transmembrane region" description="Helical" evidence="1">
    <location>
        <begin position="173"/>
        <end position="195"/>
    </location>
</feature>
<keyword evidence="1" id="KW-0472">Membrane</keyword>
<name>A0A6H9YR05_9ACTN</name>
<accession>A0A6H9YR05</accession>